<feature type="domain" description="GST N-terminal" evidence="7">
    <location>
        <begin position="1"/>
        <end position="81"/>
    </location>
</feature>
<organism evidence="9 10">
    <name type="scientific">Polypedilum vanderplanki</name>
    <name type="common">Sleeping chironomid midge</name>
    <dbReference type="NCBI Taxonomy" id="319348"/>
    <lineage>
        <taxon>Eukaryota</taxon>
        <taxon>Metazoa</taxon>
        <taxon>Ecdysozoa</taxon>
        <taxon>Arthropoda</taxon>
        <taxon>Hexapoda</taxon>
        <taxon>Insecta</taxon>
        <taxon>Pterygota</taxon>
        <taxon>Neoptera</taxon>
        <taxon>Endopterygota</taxon>
        <taxon>Diptera</taxon>
        <taxon>Nematocera</taxon>
        <taxon>Chironomoidea</taxon>
        <taxon>Chironomidae</taxon>
        <taxon>Chironominae</taxon>
        <taxon>Polypedilum</taxon>
        <taxon>Polypedilum</taxon>
    </lineage>
</organism>
<evidence type="ECO:0000259" key="7">
    <source>
        <dbReference type="PROSITE" id="PS50404"/>
    </source>
</evidence>
<gene>
    <name evidence="9" type="ORF">PVAND_006247</name>
</gene>
<dbReference type="Pfam" id="PF00043">
    <property type="entry name" value="GST_C"/>
    <property type="match status" value="1"/>
</dbReference>
<dbReference type="Gene3D" id="3.40.30.10">
    <property type="entry name" value="Glutaredoxin"/>
    <property type="match status" value="1"/>
</dbReference>
<feature type="domain" description="GST C-terminal" evidence="8">
    <location>
        <begin position="87"/>
        <end position="212"/>
    </location>
</feature>
<dbReference type="SFLD" id="SFLDS00019">
    <property type="entry name" value="Glutathione_Transferase_(cytos"/>
    <property type="match status" value="1"/>
</dbReference>
<dbReference type="Proteomes" id="UP001107558">
    <property type="component" value="Chromosome 2"/>
</dbReference>
<dbReference type="PANTHER" id="PTHR43969">
    <property type="entry name" value="GLUTATHIONE S TRANSFERASE D10, ISOFORM A-RELATED"/>
    <property type="match status" value="1"/>
</dbReference>
<keyword evidence="10" id="KW-1185">Reference proteome</keyword>
<dbReference type="InterPro" id="IPR010987">
    <property type="entry name" value="Glutathione-S-Trfase_C-like"/>
</dbReference>
<dbReference type="GO" id="GO:0006749">
    <property type="term" value="P:glutathione metabolic process"/>
    <property type="evidence" value="ECO:0007669"/>
    <property type="project" value="TreeGrafter"/>
</dbReference>
<comment type="caution">
    <text evidence="9">The sequence shown here is derived from an EMBL/GenBank/DDBJ whole genome shotgun (WGS) entry which is preliminary data.</text>
</comment>
<dbReference type="GO" id="GO:0004364">
    <property type="term" value="F:glutathione transferase activity"/>
    <property type="evidence" value="ECO:0007669"/>
    <property type="project" value="UniProtKB-EC"/>
</dbReference>
<evidence type="ECO:0000256" key="2">
    <source>
        <dbReference type="ARBA" id="ARBA00011738"/>
    </source>
</evidence>
<dbReference type="SFLD" id="SFLDG01153">
    <property type="entry name" value="Main.4:_Theta-like"/>
    <property type="match status" value="1"/>
</dbReference>
<dbReference type="EC" id="2.5.1.18" evidence="3"/>
<reference evidence="9" key="1">
    <citation type="submission" date="2021-03" db="EMBL/GenBank/DDBJ databases">
        <title>Chromosome level genome of the anhydrobiotic midge Polypedilum vanderplanki.</title>
        <authorList>
            <person name="Yoshida Y."/>
            <person name="Kikawada T."/>
            <person name="Gusev O."/>
        </authorList>
    </citation>
    <scope>NUCLEOTIDE SEQUENCE</scope>
    <source>
        <strain evidence="9">NIAS01</strain>
        <tissue evidence="9">Whole body or cell culture</tissue>
    </source>
</reference>
<dbReference type="SUPFAM" id="SSF47616">
    <property type="entry name" value="GST C-terminal domain-like"/>
    <property type="match status" value="1"/>
</dbReference>
<comment type="subunit">
    <text evidence="2">Homodimer.</text>
</comment>
<evidence type="ECO:0000256" key="1">
    <source>
        <dbReference type="ARBA" id="ARBA00009899"/>
    </source>
</evidence>
<evidence type="ECO:0000256" key="6">
    <source>
        <dbReference type="ARBA" id="ARBA00047960"/>
    </source>
</evidence>
<evidence type="ECO:0000256" key="5">
    <source>
        <dbReference type="ARBA" id="ARBA00041523"/>
    </source>
</evidence>
<evidence type="ECO:0000256" key="3">
    <source>
        <dbReference type="ARBA" id="ARBA00012452"/>
    </source>
</evidence>
<proteinExistence type="inferred from homology"/>
<dbReference type="SUPFAM" id="SSF52833">
    <property type="entry name" value="Thioredoxin-like"/>
    <property type="match status" value="1"/>
</dbReference>
<dbReference type="InterPro" id="IPR036249">
    <property type="entry name" value="Thioredoxin-like_sf"/>
</dbReference>
<dbReference type="EMBL" id="JADBJN010000002">
    <property type="protein sequence ID" value="KAG5676409.1"/>
    <property type="molecule type" value="Genomic_DNA"/>
</dbReference>
<evidence type="ECO:0000313" key="9">
    <source>
        <dbReference type="EMBL" id="KAG5676409.1"/>
    </source>
</evidence>
<dbReference type="InterPro" id="IPR040079">
    <property type="entry name" value="Glutathione_S-Trfase"/>
</dbReference>
<dbReference type="OrthoDB" id="2309723at2759"/>
<dbReference type="Pfam" id="PF13417">
    <property type="entry name" value="GST_N_3"/>
    <property type="match status" value="1"/>
</dbReference>
<comment type="catalytic activity">
    <reaction evidence="6">
        <text>RX + glutathione = an S-substituted glutathione + a halide anion + H(+)</text>
        <dbReference type="Rhea" id="RHEA:16437"/>
        <dbReference type="ChEBI" id="CHEBI:15378"/>
        <dbReference type="ChEBI" id="CHEBI:16042"/>
        <dbReference type="ChEBI" id="CHEBI:17792"/>
        <dbReference type="ChEBI" id="CHEBI:57925"/>
        <dbReference type="ChEBI" id="CHEBI:90779"/>
        <dbReference type="EC" id="2.5.1.18"/>
    </reaction>
</comment>
<dbReference type="PROSITE" id="PS50405">
    <property type="entry name" value="GST_CTER"/>
    <property type="match status" value="1"/>
</dbReference>
<comment type="similarity">
    <text evidence="1">Belongs to the GST superfamily. Theta family.</text>
</comment>
<evidence type="ECO:0000256" key="4">
    <source>
        <dbReference type="ARBA" id="ARBA00022679"/>
    </source>
</evidence>
<dbReference type="CDD" id="cd03177">
    <property type="entry name" value="GST_C_Delta_Epsilon"/>
    <property type="match status" value="1"/>
</dbReference>
<keyword evidence="4" id="KW-0808">Transferase</keyword>
<dbReference type="AlphaFoldDB" id="A0A9J6C2L9"/>
<dbReference type="PROSITE" id="PS50404">
    <property type="entry name" value="GST_NTER"/>
    <property type="match status" value="1"/>
</dbReference>
<dbReference type="CDD" id="cd03045">
    <property type="entry name" value="GST_N_Delta_Epsilon"/>
    <property type="match status" value="1"/>
</dbReference>
<sequence length="216" mass="25287">MGDLYYVPISSPCRLVQMTAAALNIKLNLIEIDPYRKEHLRPSFLKLNPHHTVPVLVDGDFVLYESRPICIYLIEKYSKDDSLYPRDPKRRAIVNQRLYFDMATLFQRFAEYYYPQVLKKLPADKERLKSFEEAMKILELFLDKQKFVAHTDKMTIADISIAATINTCELGGYNLSRYPNIFKWYTMMKTICPGWSVNLKAAGMMKHYTTKISYDL</sequence>
<dbReference type="InterPro" id="IPR036282">
    <property type="entry name" value="Glutathione-S-Trfase_C_sf"/>
</dbReference>
<evidence type="ECO:0000259" key="8">
    <source>
        <dbReference type="PROSITE" id="PS50405"/>
    </source>
</evidence>
<name>A0A9J6C2L9_POLVA</name>
<dbReference type="SFLD" id="SFLDG00358">
    <property type="entry name" value="Main_(cytGST)"/>
    <property type="match status" value="1"/>
</dbReference>
<dbReference type="FunFam" id="1.20.1050.10:FF:000007">
    <property type="entry name" value="Glutathione S-transferase 1-1"/>
    <property type="match status" value="1"/>
</dbReference>
<evidence type="ECO:0000313" key="10">
    <source>
        <dbReference type="Proteomes" id="UP001107558"/>
    </source>
</evidence>
<dbReference type="FunFam" id="3.40.30.10:FF:000034">
    <property type="entry name" value="glutathione S-transferase 1"/>
    <property type="match status" value="1"/>
</dbReference>
<dbReference type="InterPro" id="IPR004045">
    <property type="entry name" value="Glutathione_S-Trfase_N"/>
</dbReference>
<dbReference type="Gene3D" id="1.20.1050.10">
    <property type="match status" value="1"/>
</dbReference>
<dbReference type="InterPro" id="IPR004046">
    <property type="entry name" value="GST_C"/>
</dbReference>
<protein>
    <recommendedName>
        <fullName evidence="3">glutathione transferase</fullName>
        <ecNumber evidence="3">2.5.1.18</ecNumber>
    </recommendedName>
    <alternativeName>
        <fullName evidence="5">GST class-theta</fullName>
    </alternativeName>
</protein>
<dbReference type="PANTHER" id="PTHR43969:SF9">
    <property type="entry name" value="GLUTATHIONE S TRANSFERASE D10, ISOFORM A-RELATED"/>
    <property type="match status" value="1"/>
</dbReference>
<accession>A0A9J6C2L9</accession>